<name>A0ABV5QSQ1_9ACTN</name>
<comment type="caution">
    <text evidence="1">The sequence shown here is derived from an EMBL/GenBank/DDBJ whole genome shotgun (WGS) entry which is preliminary data.</text>
</comment>
<evidence type="ECO:0000313" key="1">
    <source>
        <dbReference type="EMBL" id="MFB9556034.1"/>
    </source>
</evidence>
<dbReference type="InterPro" id="IPR009351">
    <property type="entry name" value="AlkZ-like"/>
</dbReference>
<organism evidence="1 2">
    <name type="scientific">Streptomyces roseoviridis</name>
    <dbReference type="NCBI Taxonomy" id="67361"/>
    <lineage>
        <taxon>Bacteria</taxon>
        <taxon>Bacillati</taxon>
        <taxon>Actinomycetota</taxon>
        <taxon>Actinomycetes</taxon>
        <taxon>Kitasatosporales</taxon>
        <taxon>Streptomycetaceae</taxon>
        <taxon>Streptomyces</taxon>
    </lineage>
</organism>
<dbReference type="Pfam" id="PF06224">
    <property type="entry name" value="AlkZ-like"/>
    <property type="match status" value="1"/>
</dbReference>
<sequence>MTIAAPRPAAELSADEARRIALRAQGFLGAPDRRGGVRGVLRHLGQVQLDTISVLARSHELIPYARLGAVGRRTVEDAYWTEGHAFEYWSHAACILPVEEWPLFAFRRRAYRDRPHWGHELADGAYEAVIAQLRAEGPQTATELGGAKNKGEWWDWSDSKIAVERALMYGEVVVTERRGWKRVYDLAERAIPDALLHDDLDDRECLRRLVRQAGEALGVGTRADIADYHRIKTEAFDSVVADSGLVPVTVAGWGKPAWADPAALASEPRGRHRTTLLSPFDSLIWERARTERIFGFTHRLEAYVPKPKRVYGYFAMPVLSRGRLVGRVDPARDGRTLVARQVSLESAKAVPAVARALREAAEWVGCDAVAVERVDAPELAPELVKALA</sequence>
<accession>A0ABV5QSQ1</accession>
<protein>
    <submittedName>
        <fullName evidence="1">Winged helix-turn-helix domain-containing protein</fullName>
    </submittedName>
</protein>
<dbReference type="PANTHER" id="PTHR30528">
    <property type="entry name" value="CYTOPLASMIC PROTEIN"/>
    <property type="match status" value="1"/>
</dbReference>
<proteinExistence type="predicted"/>
<reference evidence="1 2" key="1">
    <citation type="submission" date="2024-09" db="EMBL/GenBank/DDBJ databases">
        <authorList>
            <person name="Sun Q."/>
            <person name="Mori K."/>
        </authorList>
    </citation>
    <scope>NUCLEOTIDE SEQUENCE [LARGE SCALE GENOMIC DNA]</scope>
    <source>
        <strain evidence="1 2">JCM 4414</strain>
    </source>
</reference>
<dbReference type="EMBL" id="JBHMCT010000011">
    <property type="protein sequence ID" value="MFB9556034.1"/>
    <property type="molecule type" value="Genomic_DNA"/>
</dbReference>
<dbReference type="Proteomes" id="UP001589716">
    <property type="component" value="Unassembled WGS sequence"/>
</dbReference>
<dbReference type="RefSeq" id="WP_345487826.1">
    <property type="nucleotide sequence ID" value="NZ_BAAAWU010000001.1"/>
</dbReference>
<gene>
    <name evidence="1" type="ORF">ACFFTP_17790</name>
</gene>
<keyword evidence="2" id="KW-1185">Reference proteome</keyword>
<dbReference type="PANTHER" id="PTHR30528:SF0">
    <property type="entry name" value="CYTOPLASMIC PROTEIN"/>
    <property type="match status" value="1"/>
</dbReference>
<evidence type="ECO:0000313" key="2">
    <source>
        <dbReference type="Proteomes" id="UP001589716"/>
    </source>
</evidence>